<keyword evidence="2" id="KW-0548">Nucleotidyltransferase</keyword>
<protein>
    <recommendedName>
        <fullName evidence="15">Integrase catalytic domain-containing protein</fullName>
    </recommendedName>
</protein>
<dbReference type="Proteomes" id="UP000765509">
    <property type="component" value="Unassembled WGS sequence"/>
</dbReference>
<evidence type="ECO:0000256" key="5">
    <source>
        <dbReference type="ARBA" id="ARBA00022759"/>
    </source>
</evidence>
<keyword evidence="5" id="KW-0255">Endonuclease</keyword>
<dbReference type="PANTHER" id="PTHR42648:SF11">
    <property type="entry name" value="TRANSPOSON TY4-P GAG-POL POLYPROTEIN"/>
    <property type="match status" value="1"/>
</dbReference>
<organism evidence="16 17">
    <name type="scientific">Austropuccinia psidii MF-1</name>
    <dbReference type="NCBI Taxonomy" id="1389203"/>
    <lineage>
        <taxon>Eukaryota</taxon>
        <taxon>Fungi</taxon>
        <taxon>Dikarya</taxon>
        <taxon>Basidiomycota</taxon>
        <taxon>Pucciniomycotina</taxon>
        <taxon>Pucciniomycetes</taxon>
        <taxon>Pucciniales</taxon>
        <taxon>Sphaerophragmiaceae</taxon>
        <taxon>Austropuccinia</taxon>
    </lineage>
</organism>
<dbReference type="InterPro" id="IPR012337">
    <property type="entry name" value="RNaseH-like_sf"/>
</dbReference>
<dbReference type="PANTHER" id="PTHR42648">
    <property type="entry name" value="TRANSPOSASE, PUTATIVE-RELATED"/>
    <property type="match status" value="1"/>
</dbReference>
<sequence length="180" mass="20390">MTKSPFSGNFPQATSKLEFLHMDLCGPISSPSVSEAQYILKVVDGYSHFSWTFFLSSKSKTKSMLKNLIAKIERQSKDKVTNIVSDKGTEFVNADLHEVFNRNSISQLTMAPYTPHQSPFTERGNLTIINKARCLLKDSEMDPSLWAEAVNTAVYLENLTQSKNINFEVPFKRFSTENHD</sequence>
<dbReference type="GO" id="GO:0004519">
    <property type="term" value="F:endonuclease activity"/>
    <property type="evidence" value="ECO:0007669"/>
    <property type="project" value="UniProtKB-KW"/>
</dbReference>
<reference evidence="16" key="1">
    <citation type="submission" date="2021-03" db="EMBL/GenBank/DDBJ databases">
        <title>Draft genome sequence of rust myrtle Austropuccinia psidii MF-1, a brazilian biotype.</title>
        <authorList>
            <person name="Quecine M.C."/>
            <person name="Pachon D.M.R."/>
            <person name="Bonatelli M.L."/>
            <person name="Correr F.H."/>
            <person name="Franceschini L.M."/>
            <person name="Leite T.F."/>
            <person name="Margarido G.R.A."/>
            <person name="Almeida C.A."/>
            <person name="Ferrarezi J.A."/>
            <person name="Labate C.A."/>
        </authorList>
    </citation>
    <scope>NUCLEOTIDE SEQUENCE</scope>
    <source>
        <strain evidence="16">MF-1</strain>
    </source>
</reference>
<comment type="catalytic activity">
    <reaction evidence="14">
        <text>DNA(n) + a 2'-deoxyribonucleoside 5'-triphosphate = DNA(n+1) + diphosphate</text>
        <dbReference type="Rhea" id="RHEA:22508"/>
        <dbReference type="Rhea" id="RHEA-COMP:17339"/>
        <dbReference type="Rhea" id="RHEA-COMP:17340"/>
        <dbReference type="ChEBI" id="CHEBI:33019"/>
        <dbReference type="ChEBI" id="CHEBI:61560"/>
        <dbReference type="ChEBI" id="CHEBI:173112"/>
        <dbReference type="EC" id="2.7.7.7"/>
    </reaction>
</comment>
<evidence type="ECO:0000256" key="4">
    <source>
        <dbReference type="ARBA" id="ARBA00022723"/>
    </source>
</evidence>
<comment type="caution">
    <text evidence="16">The sequence shown here is derived from an EMBL/GenBank/DDBJ whole genome shotgun (WGS) entry which is preliminary data.</text>
</comment>
<keyword evidence="8" id="KW-0694">RNA-binding</keyword>
<evidence type="ECO:0000256" key="6">
    <source>
        <dbReference type="ARBA" id="ARBA00022801"/>
    </source>
</evidence>
<evidence type="ECO:0000256" key="9">
    <source>
        <dbReference type="ARBA" id="ARBA00022908"/>
    </source>
</evidence>
<keyword evidence="10" id="KW-0695">RNA-directed DNA polymerase</keyword>
<evidence type="ECO:0000256" key="8">
    <source>
        <dbReference type="ARBA" id="ARBA00022884"/>
    </source>
</evidence>
<dbReference type="GO" id="GO:0016787">
    <property type="term" value="F:hydrolase activity"/>
    <property type="evidence" value="ECO:0007669"/>
    <property type="project" value="UniProtKB-KW"/>
</dbReference>
<name>A0A9Q3J9X0_9BASI</name>
<dbReference type="Pfam" id="PF00665">
    <property type="entry name" value="rve"/>
    <property type="match status" value="1"/>
</dbReference>
<dbReference type="GO" id="GO:0046872">
    <property type="term" value="F:metal ion binding"/>
    <property type="evidence" value="ECO:0007669"/>
    <property type="project" value="UniProtKB-KW"/>
</dbReference>
<dbReference type="GO" id="GO:0003887">
    <property type="term" value="F:DNA-directed DNA polymerase activity"/>
    <property type="evidence" value="ECO:0007669"/>
    <property type="project" value="UniProtKB-KW"/>
</dbReference>
<evidence type="ECO:0000256" key="11">
    <source>
        <dbReference type="ARBA" id="ARBA00022932"/>
    </source>
</evidence>
<dbReference type="SUPFAM" id="SSF53098">
    <property type="entry name" value="Ribonuclease H-like"/>
    <property type="match status" value="1"/>
</dbReference>
<evidence type="ECO:0000256" key="13">
    <source>
        <dbReference type="ARBA" id="ARBA00048173"/>
    </source>
</evidence>
<evidence type="ECO:0000259" key="15">
    <source>
        <dbReference type="PROSITE" id="PS50994"/>
    </source>
</evidence>
<evidence type="ECO:0000313" key="17">
    <source>
        <dbReference type="Proteomes" id="UP000765509"/>
    </source>
</evidence>
<dbReference type="InterPro" id="IPR001584">
    <property type="entry name" value="Integrase_cat-core"/>
</dbReference>
<dbReference type="GO" id="GO:0032196">
    <property type="term" value="P:transposition"/>
    <property type="evidence" value="ECO:0007669"/>
    <property type="project" value="UniProtKB-KW"/>
</dbReference>
<keyword evidence="11" id="KW-0808">Transferase</keyword>
<evidence type="ECO:0000256" key="1">
    <source>
        <dbReference type="ARBA" id="ARBA00022578"/>
    </source>
</evidence>
<keyword evidence="17" id="KW-1185">Reference proteome</keyword>
<proteinExistence type="predicted"/>
<gene>
    <name evidence="16" type="ORF">O181_097686</name>
</gene>
<dbReference type="GO" id="GO:0015074">
    <property type="term" value="P:DNA integration"/>
    <property type="evidence" value="ECO:0007669"/>
    <property type="project" value="UniProtKB-KW"/>
</dbReference>
<keyword evidence="7" id="KW-0460">Magnesium</keyword>
<dbReference type="Gene3D" id="3.30.420.10">
    <property type="entry name" value="Ribonuclease H-like superfamily/Ribonuclease H"/>
    <property type="match status" value="1"/>
</dbReference>
<dbReference type="GO" id="GO:0003964">
    <property type="term" value="F:RNA-directed DNA polymerase activity"/>
    <property type="evidence" value="ECO:0007669"/>
    <property type="project" value="UniProtKB-KW"/>
</dbReference>
<evidence type="ECO:0000256" key="7">
    <source>
        <dbReference type="ARBA" id="ARBA00022842"/>
    </source>
</evidence>
<feature type="domain" description="Integrase catalytic" evidence="15">
    <location>
        <begin position="7"/>
        <end position="178"/>
    </location>
</feature>
<dbReference type="InterPro" id="IPR039537">
    <property type="entry name" value="Retrotran_Ty1/copia-like"/>
</dbReference>
<dbReference type="InterPro" id="IPR036397">
    <property type="entry name" value="RNaseH_sf"/>
</dbReference>
<keyword evidence="6" id="KW-0378">Hydrolase</keyword>
<evidence type="ECO:0000256" key="2">
    <source>
        <dbReference type="ARBA" id="ARBA00022695"/>
    </source>
</evidence>
<dbReference type="GO" id="GO:0003723">
    <property type="term" value="F:RNA binding"/>
    <property type="evidence" value="ECO:0007669"/>
    <property type="project" value="UniProtKB-KW"/>
</dbReference>
<keyword evidence="11" id="KW-0239">DNA-directed DNA polymerase</keyword>
<keyword evidence="12" id="KW-0233">DNA recombination</keyword>
<dbReference type="PROSITE" id="PS50994">
    <property type="entry name" value="INTEGRASE"/>
    <property type="match status" value="1"/>
</dbReference>
<keyword evidence="1" id="KW-0815">Transposition</keyword>
<dbReference type="GO" id="GO:0005634">
    <property type="term" value="C:nucleus"/>
    <property type="evidence" value="ECO:0007669"/>
    <property type="project" value="UniProtKB-ARBA"/>
</dbReference>
<evidence type="ECO:0000256" key="10">
    <source>
        <dbReference type="ARBA" id="ARBA00022918"/>
    </source>
</evidence>
<accession>A0A9Q3J9X0</accession>
<keyword evidence="3" id="KW-0540">Nuclease</keyword>
<dbReference type="AlphaFoldDB" id="A0A9Q3J9X0"/>
<dbReference type="GO" id="GO:0006310">
    <property type="term" value="P:DNA recombination"/>
    <property type="evidence" value="ECO:0007669"/>
    <property type="project" value="UniProtKB-KW"/>
</dbReference>
<evidence type="ECO:0000256" key="3">
    <source>
        <dbReference type="ARBA" id="ARBA00022722"/>
    </source>
</evidence>
<evidence type="ECO:0000256" key="14">
    <source>
        <dbReference type="ARBA" id="ARBA00049244"/>
    </source>
</evidence>
<evidence type="ECO:0000313" key="16">
    <source>
        <dbReference type="EMBL" id="MBW0557971.1"/>
    </source>
</evidence>
<dbReference type="EMBL" id="AVOT02066074">
    <property type="protein sequence ID" value="MBW0557971.1"/>
    <property type="molecule type" value="Genomic_DNA"/>
</dbReference>
<keyword evidence="4" id="KW-0479">Metal-binding</keyword>
<dbReference type="OrthoDB" id="6629252at2759"/>
<keyword evidence="9" id="KW-0229">DNA integration</keyword>
<comment type="catalytic activity">
    <reaction evidence="13">
        <text>DNA(n) + a 2'-deoxyribonucleoside 5'-triphosphate = DNA(n+1) + diphosphate</text>
        <dbReference type="Rhea" id="RHEA:22508"/>
        <dbReference type="Rhea" id="RHEA-COMP:17339"/>
        <dbReference type="Rhea" id="RHEA-COMP:17340"/>
        <dbReference type="ChEBI" id="CHEBI:33019"/>
        <dbReference type="ChEBI" id="CHEBI:61560"/>
        <dbReference type="ChEBI" id="CHEBI:173112"/>
        <dbReference type="EC" id="2.7.7.49"/>
    </reaction>
</comment>
<evidence type="ECO:0000256" key="12">
    <source>
        <dbReference type="ARBA" id="ARBA00023172"/>
    </source>
</evidence>